<dbReference type="InterPro" id="IPR036465">
    <property type="entry name" value="vWFA_dom_sf"/>
</dbReference>
<dbReference type="Gene3D" id="3.40.50.410">
    <property type="entry name" value="von Willebrand factor, type A domain"/>
    <property type="match status" value="1"/>
</dbReference>
<dbReference type="InterPro" id="IPR002035">
    <property type="entry name" value="VWF_A"/>
</dbReference>
<evidence type="ECO:0000313" key="5">
    <source>
        <dbReference type="Proteomes" id="UP000318017"/>
    </source>
</evidence>
<evidence type="ECO:0000256" key="2">
    <source>
        <dbReference type="SAM" id="Phobius"/>
    </source>
</evidence>
<dbReference type="SUPFAM" id="SSF53300">
    <property type="entry name" value="vWA-like"/>
    <property type="match status" value="1"/>
</dbReference>
<dbReference type="PROSITE" id="PS50234">
    <property type="entry name" value="VWFA"/>
    <property type="match status" value="1"/>
</dbReference>
<name>A0A518G8K6_9BACT</name>
<keyword evidence="2" id="KW-1133">Transmembrane helix</keyword>
<evidence type="ECO:0000313" key="4">
    <source>
        <dbReference type="EMBL" id="QDV24918.1"/>
    </source>
</evidence>
<dbReference type="Proteomes" id="UP000318017">
    <property type="component" value="Chromosome"/>
</dbReference>
<dbReference type="EMBL" id="CP036298">
    <property type="protein sequence ID" value="QDV24918.1"/>
    <property type="molecule type" value="Genomic_DNA"/>
</dbReference>
<sequence>MLKRPTDNLRVGRESEAATLSVAPVGRQDYASAASLSPDSGRFQQIFDPNAQAFFVSLLFHVVLLLGLAVVPLVVVSTKPELLLTSEIPVADEEFAIIENVAISETPSTEVGANSNADASMALSSAPVLAEMSAIPAPGYESLEFNTTFELNSQLNRAVGLTRSDVVVKGMTGVGTTGTDGAVDRITYEILQAMEERPTLVVWFFDQSGSLLKRRQEIRDRFDRIYEELGIVGRSKTEDGKRLPIEDEPLLTSVFTFGQQVNLLTAQPTADLDEIRQAIDSIETDVSGVERVFSAIYKGCDKFKRYRSQRTEAGPQRNVLFIAVTDERGDDAAGLEATIKACRKYAIPVYVVGVPAPFGRDTTFVKYVDPDPQYDQTPQWAEVDQGPESILPERVKLGYRDDSYYEPVIDSGFGPFALSRLAYETGGIYFTVHPNRRVGQRVRRGELDEFASDVSYFFDPEVMGKYRPDYVSEAEYMKRVTESPLRQVIVRAAQLPRIDTLTNPRTRFVKASDAGLVNSLTTAQQQAARLEPQLASLAQLLLSGEEHLDREISPRWLAGYKLALGTVLAHKVRTEAYNAMLAKAKRGMNFEKDESNTWVLKPAAEISVGSRFEKEGEQATKLLSEVAEQHQGTPWGLLASRELKNPVGWKWEEEFTDPNPPPRAGGGGNNPNPRPPQDDEARMLAKPPPKRPLPKL</sequence>
<evidence type="ECO:0000259" key="3">
    <source>
        <dbReference type="PROSITE" id="PS50234"/>
    </source>
</evidence>
<dbReference type="AlphaFoldDB" id="A0A518G8K6"/>
<keyword evidence="2" id="KW-0812">Transmembrane</keyword>
<proteinExistence type="predicted"/>
<keyword evidence="2" id="KW-0472">Membrane</keyword>
<evidence type="ECO:0000256" key="1">
    <source>
        <dbReference type="SAM" id="MobiDB-lite"/>
    </source>
</evidence>
<protein>
    <recommendedName>
        <fullName evidence="3">VWFA domain-containing protein</fullName>
    </recommendedName>
</protein>
<dbReference type="OrthoDB" id="239512at2"/>
<feature type="transmembrane region" description="Helical" evidence="2">
    <location>
        <begin position="53"/>
        <end position="75"/>
    </location>
</feature>
<dbReference type="RefSeq" id="WP_145079277.1">
    <property type="nucleotide sequence ID" value="NZ_CP036298.1"/>
</dbReference>
<dbReference type="KEGG" id="ahel:Q31a_32400"/>
<keyword evidence="5" id="KW-1185">Reference proteome</keyword>
<accession>A0A518G8K6</accession>
<feature type="domain" description="VWFA" evidence="3">
    <location>
        <begin position="200"/>
        <end position="354"/>
    </location>
</feature>
<reference evidence="4 5" key="1">
    <citation type="submission" date="2019-02" db="EMBL/GenBank/DDBJ databases">
        <title>Deep-cultivation of Planctomycetes and their phenomic and genomic characterization uncovers novel biology.</title>
        <authorList>
            <person name="Wiegand S."/>
            <person name="Jogler M."/>
            <person name="Boedeker C."/>
            <person name="Pinto D."/>
            <person name="Vollmers J."/>
            <person name="Rivas-Marin E."/>
            <person name="Kohn T."/>
            <person name="Peeters S.H."/>
            <person name="Heuer A."/>
            <person name="Rast P."/>
            <person name="Oberbeckmann S."/>
            <person name="Bunk B."/>
            <person name="Jeske O."/>
            <person name="Meyerdierks A."/>
            <person name="Storesund J.E."/>
            <person name="Kallscheuer N."/>
            <person name="Luecker S."/>
            <person name="Lage O.M."/>
            <person name="Pohl T."/>
            <person name="Merkel B.J."/>
            <person name="Hornburger P."/>
            <person name="Mueller R.-W."/>
            <person name="Bruemmer F."/>
            <person name="Labrenz M."/>
            <person name="Spormann A.M."/>
            <person name="Op den Camp H."/>
            <person name="Overmann J."/>
            <person name="Amann R."/>
            <person name="Jetten M.S.M."/>
            <person name="Mascher T."/>
            <person name="Medema M.H."/>
            <person name="Devos D.P."/>
            <person name="Kaster A.-K."/>
            <person name="Ovreas L."/>
            <person name="Rohde M."/>
            <person name="Galperin M.Y."/>
            <person name="Jogler C."/>
        </authorList>
    </citation>
    <scope>NUCLEOTIDE SEQUENCE [LARGE SCALE GENOMIC DNA]</scope>
    <source>
        <strain evidence="4 5">Q31a</strain>
    </source>
</reference>
<feature type="region of interest" description="Disordered" evidence="1">
    <location>
        <begin position="649"/>
        <end position="696"/>
    </location>
</feature>
<organism evidence="4 5">
    <name type="scientific">Aureliella helgolandensis</name>
    <dbReference type="NCBI Taxonomy" id="2527968"/>
    <lineage>
        <taxon>Bacteria</taxon>
        <taxon>Pseudomonadati</taxon>
        <taxon>Planctomycetota</taxon>
        <taxon>Planctomycetia</taxon>
        <taxon>Pirellulales</taxon>
        <taxon>Pirellulaceae</taxon>
        <taxon>Aureliella</taxon>
    </lineage>
</organism>
<gene>
    <name evidence="4" type="ORF">Q31a_32400</name>
</gene>